<feature type="transmembrane region" description="Helical" evidence="4">
    <location>
        <begin position="105"/>
        <end position="129"/>
    </location>
</feature>
<dbReference type="Gene3D" id="3.10.310.10">
    <property type="entry name" value="Diaminopimelate Epimerase, Chain A, domain 1"/>
    <property type="match status" value="1"/>
</dbReference>
<reference evidence="5 6" key="1">
    <citation type="journal article" date="2013" name="Curr. Biol.">
        <title>The Genome of the Foraminiferan Reticulomyxa filosa.</title>
        <authorList>
            <person name="Glockner G."/>
            <person name="Hulsmann N."/>
            <person name="Schleicher M."/>
            <person name="Noegel A.A."/>
            <person name="Eichinger L."/>
            <person name="Gallinger C."/>
            <person name="Pawlowski J."/>
            <person name="Sierra R."/>
            <person name="Euteneuer U."/>
            <person name="Pillet L."/>
            <person name="Moustafa A."/>
            <person name="Platzer M."/>
            <person name="Groth M."/>
            <person name="Szafranski K."/>
            <person name="Schliwa M."/>
        </authorList>
    </citation>
    <scope>NUCLEOTIDE SEQUENCE [LARGE SCALE GENOMIC DNA]</scope>
</reference>
<dbReference type="OrthoDB" id="6409228at2759"/>
<feature type="transmembrane region" description="Helical" evidence="4">
    <location>
        <begin position="6"/>
        <end position="22"/>
    </location>
</feature>
<dbReference type="GO" id="GO:0050346">
    <property type="term" value="F:trans-L-3-hydroxyproline dehydratase activity"/>
    <property type="evidence" value="ECO:0007669"/>
    <property type="project" value="UniProtKB-EC"/>
</dbReference>
<dbReference type="EC" id="4.2.1.77" evidence="3"/>
<organism evidence="5 6">
    <name type="scientific">Reticulomyxa filosa</name>
    <dbReference type="NCBI Taxonomy" id="46433"/>
    <lineage>
        <taxon>Eukaryota</taxon>
        <taxon>Sar</taxon>
        <taxon>Rhizaria</taxon>
        <taxon>Retaria</taxon>
        <taxon>Foraminifera</taxon>
        <taxon>Monothalamids</taxon>
        <taxon>Reticulomyxidae</taxon>
        <taxon>Reticulomyxa</taxon>
    </lineage>
</organism>
<evidence type="ECO:0000256" key="1">
    <source>
        <dbReference type="ARBA" id="ARBA00001148"/>
    </source>
</evidence>
<dbReference type="Pfam" id="PF05544">
    <property type="entry name" value="Pro_racemase"/>
    <property type="match status" value="1"/>
</dbReference>
<dbReference type="PANTHER" id="PTHR33442">
    <property type="entry name" value="TRANS-3-HYDROXY-L-PROLINE DEHYDRATASE"/>
    <property type="match status" value="1"/>
</dbReference>
<dbReference type="EMBL" id="ASPP01005026">
    <property type="protein sequence ID" value="ETO31291.1"/>
    <property type="molecule type" value="Genomic_DNA"/>
</dbReference>
<dbReference type="Proteomes" id="UP000023152">
    <property type="component" value="Unassembled WGS sequence"/>
</dbReference>
<evidence type="ECO:0000256" key="4">
    <source>
        <dbReference type="SAM" id="Phobius"/>
    </source>
</evidence>
<dbReference type="InterPro" id="IPR008794">
    <property type="entry name" value="Pro_racemase_fam"/>
</dbReference>
<dbReference type="SUPFAM" id="SSF54506">
    <property type="entry name" value="Diaminopimelate epimerase-like"/>
    <property type="match status" value="1"/>
</dbReference>
<dbReference type="PANTHER" id="PTHR33442:SF1">
    <property type="entry name" value="TRANS-3-HYDROXY-L-PROLINE DEHYDRATASE"/>
    <property type="match status" value="1"/>
</dbReference>
<evidence type="ECO:0000313" key="5">
    <source>
        <dbReference type="EMBL" id="ETO31291.1"/>
    </source>
</evidence>
<gene>
    <name evidence="5" type="ORF">RFI_05830</name>
</gene>
<keyword evidence="4" id="KW-0472">Membrane</keyword>
<keyword evidence="4" id="KW-1133">Transmembrane helix</keyword>
<proteinExistence type="inferred from homology"/>
<comment type="similarity">
    <text evidence="2">Belongs to the proline racemase family.</text>
</comment>
<keyword evidence="4" id="KW-0812">Transmembrane</keyword>
<comment type="caution">
    <text evidence="5">The sequence shown here is derived from an EMBL/GenBank/DDBJ whole genome shotgun (WGS) entry which is preliminary data.</text>
</comment>
<accession>X6NZ99</accession>
<protein>
    <recommendedName>
        <fullName evidence="3">trans-L-3-hydroxyproline dehydratase</fullName>
        <ecNumber evidence="3">4.2.1.77</ecNumber>
    </recommendedName>
</protein>
<evidence type="ECO:0000313" key="6">
    <source>
        <dbReference type="Proteomes" id="UP000023152"/>
    </source>
</evidence>
<name>X6NZ99_RETFI</name>
<evidence type="ECO:0000256" key="2">
    <source>
        <dbReference type="ARBA" id="ARBA00007529"/>
    </source>
</evidence>
<dbReference type="AlphaFoldDB" id="X6NZ99"/>
<evidence type="ECO:0000256" key="3">
    <source>
        <dbReference type="ARBA" id="ARBA00013105"/>
    </source>
</evidence>
<keyword evidence="6" id="KW-1185">Reference proteome</keyword>
<sequence length="131" mass="15352">MKFFCLLIIFILKFVCLLYIKVDRCPTGSGVIARMAADYAKNRIKPGVKRDFIGRTGSVFTGEIKEELIYKEKRAIQVEVSGQSNYLGRRDFLLDEKYFFKKKKIIIMITLDRVNIFLSLFIFISRITFEM</sequence>
<comment type="catalytic activity">
    <reaction evidence="1">
        <text>trans-3-hydroxy-L-proline = 1-pyrroline-2-carboxylate + H2O</text>
        <dbReference type="Rhea" id="RHEA:10320"/>
        <dbReference type="ChEBI" id="CHEBI:15377"/>
        <dbReference type="ChEBI" id="CHEBI:39785"/>
        <dbReference type="ChEBI" id="CHEBI:57938"/>
        <dbReference type="EC" id="4.2.1.77"/>
    </reaction>
</comment>